<dbReference type="GO" id="GO:0006357">
    <property type="term" value="P:regulation of transcription by RNA polymerase II"/>
    <property type="evidence" value="ECO:0007669"/>
    <property type="project" value="InterPro"/>
</dbReference>
<dbReference type="SUPFAM" id="SSF58026">
    <property type="entry name" value="Delta-sleep-inducing peptide immunoreactive peptide"/>
    <property type="match status" value="1"/>
</dbReference>
<organism evidence="3 4">
    <name type="scientific">Rhipicephalus sanguineus</name>
    <name type="common">Brown dog tick</name>
    <name type="synonym">Ixodes sanguineus</name>
    <dbReference type="NCBI Taxonomy" id="34632"/>
    <lineage>
        <taxon>Eukaryota</taxon>
        <taxon>Metazoa</taxon>
        <taxon>Ecdysozoa</taxon>
        <taxon>Arthropoda</taxon>
        <taxon>Chelicerata</taxon>
        <taxon>Arachnida</taxon>
        <taxon>Acari</taxon>
        <taxon>Parasitiformes</taxon>
        <taxon>Ixodida</taxon>
        <taxon>Ixodoidea</taxon>
        <taxon>Ixodidae</taxon>
        <taxon>Rhipicephalinae</taxon>
        <taxon>Rhipicephalus</taxon>
        <taxon>Rhipicephalus</taxon>
    </lineage>
</organism>
<dbReference type="PANTHER" id="PTHR46745">
    <property type="entry name" value="TSC22 DOMAIN FAMILY PROTEIN 1"/>
    <property type="match status" value="1"/>
</dbReference>
<feature type="coiled-coil region" evidence="1">
    <location>
        <begin position="318"/>
        <end position="345"/>
    </location>
</feature>
<reference evidence="3" key="1">
    <citation type="journal article" date="2020" name="Cell">
        <title>Large-Scale Comparative Analyses of Tick Genomes Elucidate Their Genetic Diversity and Vector Capacities.</title>
        <authorList>
            <consortium name="Tick Genome and Microbiome Consortium (TIGMIC)"/>
            <person name="Jia N."/>
            <person name="Wang J."/>
            <person name="Shi W."/>
            <person name="Du L."/>
            <person name="Sun Y."/>
            <person name="Zhan W."/>
            <person name="Jiang J.F."/>
            <person name="Wang Q."/>
            <person name="Zhang B."/>
            <person name="Ji P."/>
            <person name="Bell-Sakyi L."/>
            <person name="Cui X.M."/>
            <person name="Yuan T.T."/>
            <person name="Jiang B.G."/>
            <person name="Yang W.F."/>
            <person name="Lam T.T."/>
            <person name="Chang Q.C."/>
            <person name="Ding S.J."/>
            <person name="Wang X.J."/>
            <person name="Zhu J.G."/>
            <person name="Ruan X.D."/>
            <person name="Zhao L."/>
            <person name="Wei J.T."/>
            <person name="Ye R.Z."/>
            <person name="Que T.C."/>
            <person name="Du C.H."/>
            <person name="Zhou Y.H."/>
            <person name="Cheng J.X."/>
            <person name="Dai P.F."/>
            <person name="Guo W.B."/>
            <person name="Han X.H."/>
            <person name="Huang E.J."/>
            <person name="Li L.F."/>
            <person name="Wei W."/>
            <person name="Gao Y.C."/>
            <person name="Liu J.Z."/>
            <person name="Shao H.Z."/>
            <person name="Wang X."/>
            <person name="Wang C.C."/>
            <person name="Yang T.C."/>
            <person name="Huo Q.B."/>
            <person name="Li W."/>
            <person name="Chen H.Y."/>
            <person name="Chen S.E."/>
            <person name="Zhou L.G."/>
            <person name="Ni X.B."/>
            <person name="Tian J.H."/>
            <person name="Sheng Y."/>
            <person name="Liu T."/>
            <person name="Pan Y.S."/>
            <person name="Xia L.Y."/>
            <person name="Li J."/>
            <person name="Zhao F."/>
            <person name="Cao W.C."/>
        </authorList>
    </citation>
    <scope>NUCLEOTIDE SEQUENCE</scope>
    <source>
        <strain evidence="3">Rsan-2018</strain>
    </source>
</reference>
<dbReference type="GO" id="GO:0008284">
    <property type="term" value="P:positive regulation of cell population proliferation"/>
    <property type="evidence" value="ECO:0007669"/>
    <property type="project" value="TreeGrafter"/>
</dbReference>
<dbReference type="VEuPathDB" id="VectorBase:RSAN_033795"/>
<feature type="region of interest" description="Disordered" evidence="2">
    <location>
        <begin position="275"/>
        <end position="298"/>
    </location>
</feature>
<dbReference type="GO" id="GO:0005634">
    <property type="term" value="C:nucleus"/>
    <property type="evidence" value="ECO:0007669"/>
    <property type="project" value="TreeGrafter"/>
</dbReference>
<comment type="caution">
    <text evidence="3">The sequence shown here is derived from an EMBL/GenBank/DDBJ whole genome shotgun (WGS) entry which is preliminary data.</text>
</comment>
<dbReference type="AlphaFoldDB" id="A0A9D4SZF3"/>
<dbReference type="PANTHER" id="PTHR46745:SF1">
    <property type="entry name" value="TSC22 DOMAIN FAMILY PROTEIN 1"/>
    <property type="match status" value="1"/>
</dbReference>
<protein>
    <submittedName>
        <fullName evidence="3">Uncharacterized protein</fullName>
    </submittedName>
</protein>
<keyword evidence="1" id="KW-0175">Coiled coil</keyword>
<feature type="compositionally biased region" description="Acidic residues" evidence="2">
    <location>
        <begin position="17"/>
        <end position="26"/>
    </location>
</feature>
<evidence type="ECO:0000313" key="4">
    <source>
        <dbReference type="Proteomes" id="UP000821837"/>
    </source>
</evidence>
<feature type="compositionally biased region" description="Polar residues" evidence="2">
    <location>
        <begin position="1"/>
        <end position="14"/>
    </location>
</feature>
<feature type="compositionally biased region" description="Polar residues" evidence="2">
    <location>
        <begin position="414"/>
        <end position="424"/>
    </location>
</feature>
<name>A0A9D4SZF3_RHISA</name>
<evidence type="ECO:0000256" key="2">
    <source>
        <dbReference type="SAM" id="MobiDB-lite"/>
    </source>
</evidence>
<dbReference type="GO" id="GO:0005829">
    <property type="term" value="C:cytosol"/>
    <property type="evidence" value="ECO:0007669"/>
    <property type="project" value="TreeGrafter"/>
</dbReference>
<keyword evidence="4" id="KW-1185">Reference proteome</keyword>
<reference evidence="3" key="2">
    <citation type="submission" date="2021-09" db="EMBL/GenBank/DDBJ databases">
        <authorList>
            <person name="Jia N."/>
            <person name="Wang J."/>
            <person name="Shi W."/>
            <person name="Du L."/>
            <person name="Sun Y."/>
            <person name="Zhan W."/>
            <person name="Jiang J."/>
            <person name="Wang Q."/>
            <person name="Zhang B."/>
            <person name="Ji P."/>
            <person name="Sakyi L.B."/>
            <person name="Cui X."/>
            <person name="Yuan T."/>
            <person name="Jiang B."/>
            <person name="Yang W."/>
            <person name="Lam T.T.-Y."/>
            <person name="Chang Q."/>
            <person name="Ding S."/>
            <person name="Wang X."/>
            <person name="Zhu J."/>
            <person name="Ruan X."/>
            <person name="Zhao L."/>
            <person name="Wei J."/>
            <person name="Que T."/>
            <person name="Du C."/>
            <person name="Cheng J."/>
            <person name="Dai P."/>
            <person name="Han X."/>
            <person name="Huang E."/>
            <person name="Gao Y."/>
            <person name="Liu J."/>
            <person name="Shao H."/>
            <person name="Ye R."/>
            <person name="Li L."/>
            <person name="Wei W."/>
            <person name="Wang X."/>
            <person name="Wang C."/>
            <person name="Huo Q."/>
            <person name="Li W."/>
            <person name="Guo W."/>
            <person name="Chen H."/>
            <person name="Chen S."/>
            <person name="Zhou L."/>
            <person name="Zhou L."/>
            <person name="Ni X."/>
            <person name="Tian J."/>
            <person name="Zhou Y."/>
            <person name="Sheng Y."/>
            <person name="Liu T."/>
            <person name="Pan Y."/>
            <person name="Xia L."/>
            <person name="Li J."/>
            <person name="Zhao F."/>
            <person name="Cao W."/>
        </authorList>
    </citation>
    <scope>NUCLEOTIDE SEQUENCE</scope>
    <source>
        <strain evidence="3">Rsan-2018</strain>
        <tissue evidence="3">Larvae</tissue>
    </source>
</reference>
<gene>
    <name evidence="3" type="ORF">HPB52_017556</name>
</gene>
<feature type="compositionally biased region" description="Polar residues" evidence="2">
    <location>
        <begin position="41"/>
        <end position="55"/>
    </location>
</feature>
<accession>A0A9D4SZF3</accession>
<dbReference type="VEuPathDB" id="VectorBase:RSAN_035314"/>
<evidence type="ECO:0000313" key="3">
    <source>
        <dbReference type="EMBL" id="KAH7962700.1"/>
    </source>
</evidence>
<dbReference type="EMBL" id="JABSTV010001249">
    <property type="protein sequence ID" value="KAH7962700.1"/>
    <property type="molecule type" value="Genomic_DNA"/>
</dbReference>
<sequence>MYTGRVTVQGSRLSNDGGDESADDLDESHTEDLSSDILDCSKTTDTEQLSPTEDTTAAVPPAPASEADPPVTVSAAAPSDPVSGLSTAVSVSPAVVTGAAGTLAIVAGAPAAPSTTEGPINPDHWQRRFKVVKIVSSEPFGRGRWLCMDFVDPPAMQADAKAGEERDSNTAAADLPPAVSNEAVAHVYEIPVGQTYPANSQQSGPLYGIILPVSGQGASPLSVLQPIGEQQQQQPTAVAEPAAAVPPKPAAVVTPAVPEQQQAVAADVAAATQTVEPIPENATKSATEEDSESTSAGSTVAIDNKIEQAMDLVKSHLMFAVREEVDVLKEKITELLDRIAQLGVREQHPACRRLAGDAESTGSVEVMDAASVASAKSGETPATRRLGVPTTWVRLKPSNNWQKVKGHQLIHGSQPASYHASNDTENGHQSEVEPGTVEDFDISGSDVIVLLQIQNAGANFLERRLIEDLVLQRTLRVPPHKRSSWLFSRYTLGWKCGVHPDWTELNSCVDRVLDEDEGVPTKRRQVLNR</sequence>
<evidence type="ECO:0000256" key="1">
    <source>
        <dbReference type="SAM" id="Coils"/>
    </source>
</evidence>
<feature type="region of interest" description="Disordered" evidence="2">
    <location>
        <begin position="1"/>
        <end position="86"/>
    </location>
</feature>
<feature type="region of interest" description="Disordered" evidence="2">
    <location>
        <begin position="412"/>
        <end position="432"/>
    </location>
</feature>
<dbReference type="GO" id="GO:0043066">
    <property type="term" value="P:negative regulation of apoptotic process"/>
    <property type="evidence" value="ECO:0007669"/>
    <property type="project" value="TreeGrafter"/>
</dbReference>
<dbReference type="Proteomes" id="UP000821837">
    <property type="component" value="Chromosome 3"/>
</dbReference>
<proteinExistence type="predicted"/>
<dbReference type="InterPro" id="IPR000580">
    <property type="entry name" value="TSC22/Bun"/>
</dbReference>
<dbReference type="Pfam" id="PF01166">
    <property type="entry name" value="TSC22"/>
    <property type="match status" value="1"/>
</dbReference>
<dbReference type="CDD" id="cd21936">
    <property type="entry name" value="ZIP_TSC22D"/>
    <property type="match status" value="1"/>
</dbReference>
<dbReference type="Gene3D" id="1.20.5.490">
    <property type="entry name" value="Single helix bin"/>
    <property type="match status" value="1"/>
</dbReference>